<keyword evidence="24" id="KW-0175">Coiled coil</keyword>
<evidence type="ECO:0000256" key="20">
    <source>
        <dbReference type="ARBA" id="ARBA00023014"/>
    </source>
</evidence>
<dbReference type="GO" id="GO:0005524">
    <property type="term" value="F:ATP binding"/>
    <property type="evidence" value="ECO:0007669"/>
    <property type="project" value="UniProtKB-KW"/>
</dbReference>
<dbReference type="Gene3D" id="3.30.565.10">
    <property type="entry name" value="Histidine kinase-like ATPase, C-terminal domain"/>
    <property type="match status" value="1"/>
</dbReference>
<dbReference type="InterPro" id="IPR003660">
    <property type="entry name" value="HAMP_dom"/>
</dbReference>
<keyword evidence="29" id="KW-1185">Reference proteome</keyword>
<evidence type="ECO:0000256" key="13">
    <source>
        <dbReference type="ARBA" id="ARBA00022723"/>
    </source>
</evidence>
<dbReference type="GO" id="GO:0046983">
    <property type="term" value="F:protein dimerization activity"/>
    <property type="evidence" value="ECO:0007669"/>
    <property type="project" value="InterPro"/>
</dbReference>
<evidence type="ECO:0000256" key="15">
    <source>
        <dbReference type="ARBA" id="ARBA00022777"/>
    </source>
</evidence>
<evidence type="ECO:0000256" key="18">
    <source>
        <dbReference type="ARBA" id="ARBA00023004"/>
    </source>
</evidence>
<dbReference type="RefSeq" id="WP_091834360.1">
    <property type="nucleotide sequence ID" value="NZ_FPAA01000002.1"/>
</dbReference>
<evidence type="ECO:0000313" key="29">
    <source>
        <dbReference type="Proteomes" id="UP000198660"/>
    </source>
</evidence>
<keyword evidence="16" id="KW-0067">ATP-binding</keyword>
<keyword evidence="21 25" id="KW-0472">Membrane</keyword>
<reference evidence="29" key="1">
    <citation type="submission" date="2016-10" db="EMBL/GenBank/DDBJ databases">
        <authorList>
            <person name="Varghese N."/>
            <person name="Submissions S."/>
        </authorList>
    </citation>
    <scope>NUCLEOTIDE SEQUENCE [LARGE SCALE GENOMIC DNA]</scope>
    <source>
        <strain evidence="29">DSM 45789</strain>
    </source>
</reference>
<dbReference type="PROSITE" id="PS50885">
    <property type="entry name" value="HAMP"/>
    <property type="match status" value="1"/>
</dbReference>
<comment type="subcellular location">
    <subcellularLocation>
        <location evidence="4">Cell membrane</location>
        <topology evidence="4">Multi-pass membrane protein</topology>
    </subcellularLocation>
    <subcellularLocation>
        <location evidence="3">Cytoplasm</location>
    </subcellularLocation>
</comment>
<dbReference type="GO" id="GO:0005737">
    <property type="term" value="C:cytoplasm"/>
    <property type="evidence" value="ECO:0007669"/>
    <property type="project" value="UniProtKB-SubCell"/>
</dbReference>
<dbReference type="PROSITE" id="PS50109">
    <property type="entry name" value="HIS_KIN"/>
    <property type="match status" value="1"/>
</dbReference>
<evidence type="ECO:0000313" key="28">
    <source>
        <dbReference type="EMBL" id="SFS47098.1"/>
    </source>
</evidence>
<evidence type="ECO:0000256" key="24">
    <source>
        <dbReference type="SAM" id="Coils"/>
    </source>
</evidence>
<dbReference type="OrthoDB" id="9795828at2"/>
<evidence type="ECO:0000256" key="11">
    <source>
        <dbReference type="ARBA" id="ARBA00022679"/>
    </source>
</evidence>
<evidence type="ECO:0000256" key="6">
    <source>
        <dbReference type="ARBA" id="ARBA00017322"/>
    </source>
</evidence>
<evidence type="ECO:0000256" key="2">
    <source>
        <dbReference type="ARBA" id="ARBA00001966"/>
    </source>
</evidence>
<protein>
    <recommendedName>
        <fullName evidence="6">Oxygen sensor histidine kinase NreB</fullName>
        <ecNumber evidence="5">2.7.13.3</ecNumber>
    </recommendedName>
    <alternativeName>
        <fullName evidence="23">Nitrogen regulation protein B</fullName>
    </alternativeName>
</protein>
<dbReference type="Proteomes" id="UP000198660">
    <property type="component" value="Unassembled WGS sequence"/>
</dbReference>
<evidence type="ECO:0000256" key="12">
    <source>
        <dbReference type="ARBA" id="ARBA00022692"/>
    </source>
</evidence>
<dbReference type="GO" id="GO:0000155">
    <property type="term" value="F:phosphorelay sensor kinase activity"/>
    <property type="evidence" value="ECO:0007669"/>
    <property type="project" value="InterPro"/>
</dbReference>
<dbReference type="GO" id="GO:0051539">
    <property type="term" value="F:4 iron, 4 sulfur cluster binding"/>
    <property type="evidence" value="ECO:0007669"/>
    <property type="project" value="UniProtKB-KW"/>
</dbReference>
<dbReference type="InterPro" id="IPR036890">
    <property type="entry name" value="HATPase_C_sf"/>
</dbReference>
<evidence type="ECO:0000256" key="16">
    <source>
        <dbReference type="ARBA" id="ARBA00022840"/>
    </source>
</evidence>
<evidence type="ECO:0000256" key="19">
    <source>
        <dbReference type="ARBA" id="ARBA00023012"/>
    </source>
</evidence>
<dbReference type="PRINTS" id="PR00344">
    <property type="entry name" value="BCTRLSENSOR"/>
</dbReference>
<dbReference type="EMBL" id="FPAA01000002">
    <property type="protein sequence ID" value="SFS47098.1"/>
    <property type="molecule type" value="Genomic_DNA"/>
</dbReference>
<evidence type="ECO:0000256" key="23">
    <source>
        <dbReference type="ARBA" id="ARBA00030800"/>
    </source>
</evidence>
<dbReference type="InterPro" id="IPR003594">
    <property type="entry name" value="HATPase_dom"/>
</dbReference>
<keyword evidence="19" id="KW-0902">Two-component regulatory system</keyword>
<name>A0A1I6Q419_9BACL</name>
<keyword evidence="10" id="KW-0597">Phosphoprotein</keyword>
<keyword evidence="18" id="KW-0408">Iron</keyword>
<evidence type="ECO:0000256" key="7">
    <source>
        <dbReference type="ARBA" id="ARBA00022475"/>
    </source>
</evidence>
<accession>A0A1I6Q419</accession>
<comment type="cofactor">
    <cofactor evidence="2">
        <name>[4Fe-4S] cluster</name>
        <dbReference type="ChEBI" id="CHEBI:49883"/>
    </cofactor>
</comment>
<dbReference type="GO" id="GO:0046872">
    <property type="term" value="F:metal ion binding"/>
    <property type="evidence" value="ECO:0007669"/>
    <property type="project" value="UniProtKB-KW"/>
</dbReference>
<evidence type="ECO:0000256" key="3">
    <source>
        <dbReference type="ARBA" id="ARBA00004496"/>
    </source>
</evidence>
<dbReference type="InterPro" id="IPR005467">
    <property type="entry name" value="His_kinase_dom"/>
</dbReference>
<dbReference type="Gene3D" id="6.10.340.10">
    <property type="match status" value="1"/>
</dbReference>
<feature type="domain" description="HAMP" evidence="27">
    <location>
        <begin position="65"/>
        <end position="118"/>
    </location>
</feature>
<evidence type="ECO:0000259" key="27">
    <source>
        <dbReference type="PROSITE" id="PS50885"/>
    </source>
</evidence>
<evidence type="ECO:0000256" key="14">
    <source>
        <dbReference type="ARBA" id="ARBA00022741"/>
    </source>
</evidence>
<gene>
    <name evidence="28" type="ORF">SAMN05444972_102317</name>
</gene>
<comment type="function">
    <text evidence="22">Member of the two-component regulatory system NreB/NreC involved in the control of dissimilatory nitrate/nitrite reduction in response to oxygen. NreB functions as a direct oxygen sensor histidine kinase which is autophosphorylated, in the absence of oxygen, probably at the conserved histidine residue, and transfers its phosphate group probably to a conserved aspartate residue of NreC. NreB/NreC activates the expression of the nitrate (narGHJI) and nitrite (nir) reductase operons, as well as the putative nitrate transporter gene narT.</text>
</comment>
<dbReference type="PANTHER" id="PTHR24421:SF37">
    <property type="entry name" value="SENSOR HISTIDINE KINASE NARS"/>
    <property type="match status" value="1"/>
</dbReference>
<keyword evidence="15 28" id="KW-0418">Kinase</keyword>
<evidence type="ECO:0000256" key="9">
    <source>
        <dbReference type="ARBA" id="ARBA00022490"/>
    </source>
</evidence>
<keyword evidence="11" id="KW-0808">Transferase</keyword>
<evidence type="ECO:0000256" key="5">
    <source>
        <dbReference type="ARBA" id="ARBA00012438"/>
    </source>
</evidence>
<feature type="domain" description="Histidine kinase" evidence="26">
    <location>
        <begin position="149"/>
        <end position="342"/>
    </location>
</feature>
<dbReference type="SMART" id="SM00387">
    <property type="entry name" value="HATPase_c"/>
    <property type="match status" value="1"/>
</dbReference>
<evidence type="ECO:0000256" key="4">
    <source>
        <dbReference type="ARBA" id="ARBA00004651"/>
    </source>
</evidence>
<keyword evidence="12 25" id="KW-0812">Transmembrane</keyword>
<dbReference type="AlphaFoldDB" id="A0A1I6Q419"/>
<dbReference type="GO" id="GO:0005886">
    <property type="term" value="C:plasma membrane"/>
    <property type="evidence" value="ECO:0007669"/>
    <property type="project" value="UniProtKB-SubCell"/>
</dbReference>
<dbReference type="SUPFAM" id="SSF55874">
    <property type="entry name" value="ATPase domain of HSP90 chaperone/DNA topoisomerase II/histidine kinase"/>
    <property type="match status" value="1"/>
</dbReference>
<comment type="catalytic activity">
    <reaction evidence="1">
        <text>ATP + protein L-histidine = ADP + protein N-phospho-L-histidine.</text>
        <dbReference type="EC" id="2.7.13.3"/>
    </reaction>
</comment>
<dbReference type="EC" id="2.7.13.3" evidence="5"/>
<evidence type="ECO:0000256" key="17">
    <source>
        <dbReference type="ARBA" id="ARBA00022989"/>
    </source>
</evidence>
<dbReference type="Pfam" id="PF02518">
    <property type="entry name" value="HATPase_c"/>
    <property type="match status" value="1"/>
</dbReference>
<dbReference type="PANTHER" id="PTHR24421">
    <property type="entry name" value="NITRATE/NITRITE SENSOR PROTEIN NARX-RELATED"/>
    <property type="match status" value="1"/>
</dbReference>
<evidence type="ECO:0000256" key="8">
    <source>
        <dbReference type="ARBA" id="ARBA00022485"/>
    </source>
</evidence>
<dbReference type="InterPro" id="IPR004358">
    <property type="entry name" value="Sig_transdc_His_kin-like_C"/>
</dbReference>
<feature type="transmembrane region" description="Helical" evidence="25">
    <location>
        <begin position="12"/>
        <end position="35"/>
    </location>
</feature>
<evidence type="ECO:0000256" key="22">
    <source>
        <dbReference type="ARBA" id="ARBA00024827"/>
    </source>
</evidence>
<evidence type="ECO:0000256" key="10">
    <source>
        <dbReference type="ARBA" id="ARBA00022553"/>
    </source>
</evidence>
<dbReference type="InterPro" id="IPR011712">
    <property type="entry name" value="Sig_transdc_His_kin_sub3_dim/P"/>
</dbReference>
<keyword evidence="8" id="KW-0004">4Fe-4S</keyword>
<evidence type="ECO:0000256" key="25">
    <source>
        <dbReference type="SAM" id="Phobius"/>
    </source>
</evidence>
<dbReference type="Pfam" id="PF07730">
    <property type="entry name" value="HisKA_3"/>
    <property type="match status" value="1"/>
</dbReference>
<evidence type="ECO:0000256" key="21">
    <source>
        <dbReference type="ARBA" id="ARBA00023136"/>
    </source>
</evidence>
<keyword evidence="14" id="KW-0547">Nucleotide-binding</keyword>
<dbReference type="Gene3D" id="1.20.5.1930">
    <property type="match status" value="1"/>
</dbReference>
<evidence type="ECO:0000259" key="26">
    <source>
        <dbReference type="PROSITE" id="PS50109"/>
    </source>
</evidence>
<proteinExistence type="predicted"/>
<keyword evidence="13" id="KW-0479">Metal-binding</keyword>
<keyword evidence="7" id="KW-1003">Cell membrane</keyword>
<keyword evidence="20" id="KW-0411">Iron-sulfur</keyword>
<sequence>MIRRRTKNLRWELLWAFLLNNFVALLLSIGGYLIVRSTQSILLMHSVLILSALVPALYFGLSESSRLKKNLQPLRDGAVFLANGKLSHRVPQESGADIIDDIANQWNHMAERLETQVDTLQKLLARNRELADQSKQLAIVEERQRLARELHDSVSQQLFAISMTASALVNVSQSSSGFPKELKQPLEMMEETAVKAQDEMRALLLHLKPVGLENQGLKPALEQFLTELTDQYSIKLDWELEEIPSIRRGMEEHLFRITQEALSNLLRHSGANHGSILLQSRSGMISLVVEDNGIGFSESDRKKSSYGLATIRERTQEMGGDIRILSVKEKGTRLEIRIPCTNKEEQSHDNSDTHR</sequence>
<organism evidence="28 29">
    <name type="scientific">Marininema halotolerans</name>
    <dbReference type="NCBI Taxonomy" id="1155944"/>
    <lineage>
        <taxon>Bacteria</taxon>
        <taxon>Bacillati</taxon>
        <taxon>Bacillota</taxon>
        <taxon>Bacilli</taxon>
        <taxon>Bacillales</taxon>
        <taxon>Thermoactinomycetaceae</taxon>
        <taxon>Marininema</taxon>
    </lineage>
</organism>
<dbReference type="CDD" id="cd16917">
    <property type="entry name" value="HATPase_UhpB-NarQ-NarX-like"/>
    <property type="match status" value="1"/>
</dbReference>
<dbReference type="InterPro" id="IPR050482">
    <property type="entry name" value="Sensor_HK_TwoCompSys"/>
</dbReference>
<feature type="transmembrane region" description="Helical" evidence="25">
    <location>
        <begin position="41"/>
        <end position="61"/>
    </location>
</feature>
<evidence type="ECO:0000256" key="1">
    <source>
        <dbReference type="ARBA" id="ARBA00000085"/>
    </source>
</evidence>
<keyword evidence="17 25" id="KW-1133">Transmembrane helix</keyword>
<keyword evidence="9" id="KW-0963">Cytoplasm</keyword>
<feature type="coiled-coil region" evidence="24">
    <location>
        <begin position="103"/>
        <end position="133"/>
    </location>
</feature>